<organism evidence="3">
    <name type="scientific">Schizaphis graminum</name>
    <name type="common">Green bug aphid</name>
    <dbReference type="NCBI Taxonomy" id="13262"/>
    <lineage>
        <taxon>Eukaryota</taxon>
        <taxon>Metazoa</taxon>
        <taxon>Ecdysozoa</taxon>
        <taxon>Arthropoda</taxon>
        <taxon>Hexapoda</taxon>
        <taxon>Insecta</taxon>
        <taxon>Pterygota</taxon>
        <taxon>Neoptera</taxon>
        <taxon>Paraneoptera</taxon>
        <taxon>Hemiptera</taxon>
        <taxon>Sternorrhyncha</taxon>
        <taxon>Aphidomorpha</taxon>
        <taxon>Aphidoidea</taxon>
        <taxon>Aphididae</taxon>
        <taxon>Aphidini</taxon>
        <taxon>Schizaphis</taxon>
    </lineage>
</organism>
<dbReference type="InterPro" id="IPR006579">
    <property type="entry name" value="Pre_C2HC_dom"/>
</dbReference>
<evidence type="ECO:0000313" key="3">
    <source>
        <dbReference type="EMBL" id="MBY17853.1"/>
    </source>
</evidence>
<dbReference type="Pfam" id="PF07530">
    <property type="entry name" value="PRE_C2HC"/>
    <property type="match status" value="1"/>
</dbReference>
<feature type="domain" description="Pre-C2HC" evidence="2">
    <location>
        <begin position="63"/>
        <end position="129"/>
    </location>
</feature>
<feature type="region of interest" description="Disordered" evidence="1">
    <location>
        <begin position="211"/>
        <end position="230"/>
    </location>
</feature>
<proteinExistence type="predicted"/>
<name>A0A2S2NKY3_SCHGA</name>
<dbReference type="AlphaFoldDB" id="A0A2S2NKY3"/>
<feature type="compositionally biased region" description="Polar residues" evidence="1">
    <location>
        <begin position="218"/>
        <end position="230"/>
    </location>
</feature>
<sequence length="278" mass="30773">MGINSFSCKATPSYLIVRPNGPDNAKLILEHLLNSDTDFHTFCPPSSKPFRIVIRNLHHSTLISDISDALTELGHSVRHVSNIKKNKVSLPLFFVDLNPNKNNLDIFNTTTLLHTSVVIEKPHKSKIGPPQCHKCQAYGHTKSYCSHTPRCVKCGEEHLSDKCSKDISLPAKCALCAGAHTSSYKGCPVFKKLTTASQKQKVGRRLPTFSRPTKRMQSENPCSSNKTRTYADATANQQTPVETPIFNKIISDISNILFPLIKSLTTILNNLNSILPSP</sequence>
<dbReference type="EMBL" id="GGMR01005234">
    <property type="protein sequence ID" value="MBY17853.1"/>
    <property type="molecule type" value="Transcribed_RNA"/>
</dbReference>
<evidence type="ECO:0000259" key="2">
    <source>
        <dbReference type="SMART" id="SM00596"/>
    </source>
</evidence>
<gene>
    <name evidence="3" type="ORF">g.153603</name>
</gene>
<evidence type="ECO:0000256" key="1">
    <source>
        <dbReference type="SAM" id="MobiDB-lite"/>
    </source>
</evidence>
<accession>A0A2S2NKY3</accession>
<protein>
    <submittedName>
        <fullName evidence="3">Nucleic-acid-binding protein</fullName>
    </submittedName>
</protein>
<reference evidence="3" key="1">
    <citation type="submission" date="2018-04" db="EMBL/GenBank/DDBJ databases">
        <title>Transcriptome of Schizaphis graminum biotype I.</title>
        <authorList>
            <person name="Scully E.D."/>
            <person name="Geib S.M."/>
            <person name="Palmer N.A."/>
            <person name="Koch K."/>
            <person name="Bradshaw J."/>
            <person name="Heng-Moss T."/>
            <person name="Sarath G."/>
        </authorList>
    </citation>
    <scope>NUCLEOTIDE SEQUENCE</scope>
</reference>
<dbReference type="SMART" id="SM00596">
    <property type="entry name" value="PRE_C2HC"/>
    <property type="match status" value="1"/>
</dbReference>